<dbReference type="GO" id="GO:0016491">
    <property type="term" value="F:oxidoreductase activity"/>
    <property type="evidence" value="ECO:0007669"/>
    <property type="project" value="InterPro"/>
</dbReference>
<reference evidence="2" key="2">
    <citation type="submission" date="2023-01" db="EMBL/GenBank/DDBJ databases">
        <authorList>
            <person name="Sun Q."/>
            <person name="Evtushenko L."/>
        </authorList>
    </citation>
    <scope>NUCLEOTIDE SEQUENCE</scope>
    <source>
        <strain evidence="2">VKM B-2555</strain>
    </source>
</reference>
<protein>
    <submittedName>
        <fullName evidence="2">Oxidoreductase</fullName>
    </submittedName>
</protein>
<evidence type="ECO:0000313" key="2">
    <source>
        <dbReference type="EMBL" id="GLK77625.1"/>
    </source>
</evidence>
<dbReference type="InterPro" id="IPR036291">
    <property type="entry name" value="NAD(P)-bd_dom_sf"/>
</dbReference>
<dbReference type="AlphaFoldDB" id="A0A9W6JHB3"/>
<gene>
    <name evidence="2" type="ORF">GCM10008171_28790</name>
</gene>
<proteinExistence type="predicted"/>
<dbReference type="PANTHER" id="PTHR11695">
    <property type="entry name" value="ALCOHOL DEHYDROGENASE RELATED"/>
    <property type="match status" value="1"/>
</dbReference>
<dbReference type="Pfam" id="PF13602">
    <property type="entry name" value="ADH_zinc_N_2"/>
    <property type="match status" value="1"/>
</dbReference>
<dbReference type="CDD" id="cd08267">
    <property type="entry name" value="MDR1"/>
    <property type="match status" value="1"/>
</dbReference>
<dbReference type="SUPFAM" id="SSF50129">
    <property type="entry name" value="GroES-like"/>
    <property type="match status" value="1"/>
</dbReference>
<dbReference type="EMBL" id="BSFK01000016">
    <property type="protein sequence ID" value="GLK77625.1"/>
    <property type="molecule type" value="Genomic_DNA"/>
</dbReference>
<evidence type="ECO:0000313" key="3">
    <source>
        <dbReference type="Proteomes" id="UP001143364"/>
    </source>
</evidence>
<feature type="domain" description="Enoyl reductase (ER)" evidence="1">
    <location>
        <begin position="13"/>
        <end position="316"/>
    </location>
</feature>
<dbReference type="PANTHER" id="PTHR11695:SF648">
    <property type="entry name" value="ZINC-BINDING OXIDOREDUCTASE"/>
    <property type="match status" value="1"/>
</dbReference>
<dbReference type="Proteomes" id="UP001143364">
    <property type="component" value="Unassembled WGS sequence"/>
</dbReference>
<dbReference type="InterPro" id="IPR013154">
    <property type="entry name" value="ADH-like_N"/>
</dbReference>
<keyword evidence="3" id="KW-1185">Reference proteome</keyword>
<name>A0A9W6JHB3_9HYPH</name>
<dbReference type="InterPro" id="IPR050700">
    <property type="entry name" value="YIM1/Zinc_Alcohol_DH_Fams"/>
</dbReference>
<dbReference type="Gene3D" id="3.40.50.720">
    <property type="entry name" value="NAD(P)-binding Rossmann-like Domain"/>
    <property type="match status" value="1"/>
</dbReference>
<comment type="caution">
    <text evidence="2">The sequence shown here is derived from an EMBL/GenBank/DDBJ whole genome shotgun (WGS) entry which is preliminary data.</text>
</comment>
<evidence type="ECO:0000259" key="1">
    <source>
        <dbReference type="SMART" id="SM00829"/>
    </source>
</evidence>
<accession>A0A9W6JHB3</accession>
<dbReference type="InterPro" id="IPR011032">
    <property type="entry name" value="GroES-like_sf"/>
</dbReference>
<dbReference type="InterPro" id="IPR020843">
    <property type="entry name" value="ER"/>
</dbReference>
<dbReference type="SMART" id="SM00829">
    <property type="entry name" value="PKS_ER"/>
    <property type="match status" value="1"/>
</dbReference>
<dbReference type="SUPFAM" id="SSF51735">
    <property type="entry name" value="NAD(P)-binding Rossmann-fold domains"/>
    <property type="match status" value="1"/>
</dbReference>
<sequence length="323" mass="33738">MPQIKAVGWSRAGSTEPPLPLMIESPTLQPGEVKVKVAWSAINPADVKVSRGDFVGRFLHARVSPLVLGYDFSGTVEGGPGMADLSMGDEVFGFLPYASATRQGAFAQTITIDRGSIGRKPSNVPHDLAAAAATPGLTALQFLRDLGRLRAGQKVLVIGAGGSVGGLAVGVAKRLGAHVTAVCSTYAVEYVRSLGADAVIDRSQRDPRSVDERFDIVFDAAAAYSYFAFRRRIGSHGAYVTTLPSPQLLLGKVMAPLSGKRCETGTVRSVAADLEQIAAWLANGLRVPIASRFPVTELGAALDQSAKGGLLGRVAVEVGDALA</sequence>
<dbReference type="RefSeq" id="WP_271205467.1">
    <property type="nucleotide sequence ID" value="NZ_BSFK01000016.1"/>
</dbReference>
<reference evidence="2" key="1">
    <citation type="journal article" date="2014" name="Int. J. Syst. Evol. Microbiol.">
        <title>Complete genome sequence of Corynebacterium casei LMG S-19264T (=DSM 44701T), isolated from a smear-ripened cheese.</title>
        <authorList>
            <consortium name="US DOE Joint Genome Institute (JGI-PGF)"/>
            <person name="Walter F."/>
            <person name="Albersmeier A."/>
            <person name="Kalinowski J."/>
            <person name="Ruckert C."/>
        </authorList>
    </citation>
    <scope>NUCLEOTIDE SEQUENCE</scope>
    <source>
        <strain evidence="2">VKM B-2555</strain>
    </source>
</reference>
<dbReference type="Gene3D" id="3.90.180.10">
    <property type="entry name" value="Medium-chain alcohol dehydrogenases, catalytic domain"/>
    <property type="match status" value="1"/>
</dbReference>
<dbReference type="Pfam" id="PF08240">
    <property type="entry name" value="ADH_N"/>
    <property type="match status" value="1"/>
</dbReference>
<organism evidence="2 3">
    <name type="scientific">Methylopila jiangsuensis</name>
    <dbReference type="NCBI Taxonomy" id="586230"/>
    <lineage>
        <taxon>Bacteria</taxon>
        <taxon>Pseudomonadati</taxon>
        <taxon>Pseudomonadota</taxon>
        <taxon>Alphaproteobacteria</taxon>
        <taxon>Hyphomicrobiales</taxon>
        <taxon>Methylopilaceae</taxon>
        <taxon>Methylopila</taxon>
    </lineage>
</organism>